<dbReference type="CDD" id="cd08662">
    <property type="entry name" value="M13"/>
    <property type="match status" value="1"/>
</dbReference>
<evidence type="ECO:0000256" key="1">
    <source>
        <dbReference type="ARBA" id="ARBA00001947"/>
    </source>
</evidence>
<reference evidence="11" key="1">
    <citation type="submission" date="2023-09" db="EMBL/GenBank/DDBJ databases">
        <title>Undibacterium sp. 20NA77.5 isolated from freshwater.</title>
        <authorList>
            <person name="Le V."/>
            <person name="Ko S.-R."/>
            <person name="Ahn C.-Y."/>
            <person name="Oh H.-M."/>
        </authorList>
    </citation>
    <scope>NUCLEOTIDE SEQUENCE</scope>
    <source>
        <strain evidence="11">20NA77.5</strain>
    </source>
</reference>
<evidence type="ECO:0000313" key="12">
    <source>
        <dbReference type="Proteomes" id="UP001181355"/>
    </source>
</evidence>
<evidence type="ECO:0000259" key="9">
    <source>
        <dbReference type="Pfam" id="PF01431"/>
    </source>
</evidence>
<dbReference type="Pfam" id="PF01431">
    <property type="entry name" value="Peptidase_M13"/>
    <property type="match status" value="1"/>
</dbReference>
<evidence type="ECO:0000256" key="2">
    <source>
        <dbReference type="ARBA" id="ARBA00007357"/>
    </source>
</evidence>
<dbReference type="PROSITE" id="PS51885">
    <property type="entry name" value="NEPRILYSIN"/>
    <property type="match status" value="1"/>
</dbReference>
<evidence type="ECO:0000256" key="7">
    <source>
        <dbReference type="ARBA" id="ARBA00023049"/>
    </source>
</evidence>
<dbReference type="Gene3D" id="3.40.390.10">
    <property type="entry name" value="Collagenase (Catalytic Domain)"/>
    <property type="match status" value="1"/>
</dbReference>
<name>A0ABY9RMD7_9BURK</name>
<evidence type="ECO:0000256" key="4">
    <source>
        <dbReference type="ARBA" id="ARBA00022723"/>
    </source>
</evidence>
<feature type="domain" description="Peptidase M13 C-terminal" evidence="9">
    <location>
        <begin position="495"/>
        <end position="697"/>
    </location>
</feature>
<evidence type="ECO:0000256" key="5">
    <source>
        <dbReference type="ARBA" id="ARBA00022801"/>
    </source>
</evidence>
<keyword evidence="7" id="KW-0482">Metalloprotease</keyword>
<proteinExistence type="inferred from homology"/>
<keyword evidence="6" id="KW-0862">Zinc</keyword>
<dbReference type="Proteomes" id="UP001181355">
    <property type="component" value="Chromosome"/>
</dbReference>
<dbReference type="InterPro" id="IPR024079">
    <property type="entry name" value="MetalloPept_cat_dom_sf"/>
</dbReference>
<dbReference type="InterPro" id="IPR042089">
    <property type="entry name" value="Peptidase_M13_dom_2"/>
</dbReference>
<accession>A0ABY9RMD7</accession>
<dbReference type="Gene3D" id="1.10.1380.10">
    <property type="entry name" value="Neutral endopeptidase , domain2"/>
    <property type="match status" value="1"/>
</dbReference>
<dbReference type="EMBL" id="CP133720">
    <property type="protein sequence ID" value="WMW82364.1"/>
    <property type="molecule type" value="Genomic_DNA"/>
</dbReference>
<feature type="chain" id="PRO_5045741264" evidence="8">
    <location>
        <begin position="30"/>
        <end position="701"/>
    </location>
</feature>
<dbReference type="PRINTS" id="PR00786">
    <property type="entry name" value="NEPRILYSIN"/>
</dbReference>
<evidence type="ECO:0000259" key="10">
    <source>
        <dbReference type="Pfam" id="PF05649"/>
    </source>
</evidence>
<dbReference type="EC" id="3.4.24.-" evidence="11"/>
<organism evidence="11 12">
    <name type="scientific">Undibacterium cyanobacteriorum</name>
    <dbReference type="NCBI Taxonomy" id="3073561"/>
    <lineage>
        <taxon>Bacteria</taxon>
        <taxon>Pseudomonadati</taxon>
        <taxon>Pseudomonadota</taxon>
        <taxon>Betaproteobacteria</taxon>
        <taxon>Burkholderiales</taxon>
        <taxon>Oxalobacteraceae</taxon>
        <taxon>Undibacterium</taxon>
    </lineage>
</organism>
<comment type="cofactor">
    <cofactor evidence="1">
        <name>Zn(2+)</name>
        <dbReference type="ChEBI" id="CHEBI:29105"/>
    </cofactor>
</comment>
<gene>
    <name evidence="11" type="ORF">RF679_08830</name>
</gene>
<sequence length="701" mass="78920">MPSFDQFTLRSSQSASFAILISALLTSHAATWANGITTSSESTVLNKAPANQQQVIRPQDDLYMAANHEWLNKTNIPANKTEVYAIGTPAIVQQRISTLLQSLSSKKHIKGSIEKKLADYYASYIDLKTIDRVATQQIQSRMQEIDRISNLEQLAQWQGQQHGIIKLPIWLWGGFADFANPGIYRNIAMQGGLGLPSREMYLEQKAPSDAAKNSKESASALHTAYLEYLTALARSGNIDHPEMCASRVFELERRIAAIHTPEAQAMNPAALQTIEVTKLDQFAPGFPWRSMLNAAKVSTSDSINIMQVETFKGLGKLYQDTQLDDWKMYFKLRMLNEMAPVASASMRRAHFNFHGQTSQGLTSELPRPEQAIKEVNGAMSEALAKTYVAQHFPESHKQKVAHMIENLIAAGKDSIRHSNVMSESTRTEALRKLSKLTARIGYPDKWRDYSRLDIIAGDAIGNQQRAKRFEWERQAALSGTKIDRGIWMMSPIEVNAYYDPSLNEINLPAAFLQAPMFDPQASDAANYGRLGAFIGHEISHGFDNIGAQFNADGMMKNWWSEQDSDQFQEKSKQLVDFYNRQEILPGKFVNGSLTLPENMADIIGLQMAYKAYVNQLMGRQARLDANKLRQAKQSFFIENAKGWAVLRRDQRTLELLMVDPHSPHKVRSNAPVMHVDGFHEAFSTKPGDALYLAPEQRFRLW</sequence>
<dbReference type="InterPro" id="IPR008753">
    <property type="entry name" value="Peptidase_M13_N"/>
</dbReference>
<feature type="signal peptide" evidence="8">
    <location>
        <begin position="1"/>
        <end position="29"/>
    </location>
</feature>
<keyword evidence="12" id="KW-1185">Reference proteome</keyword>
<feature type="domain" description="Peptidase M13 N-terminal" evidence="10">
    <location>
        <begin position="58"/>
        <end position="443"/>
    </location>
</feature>
<evidence type="ECO:0000256" key="8">
    <source>
        <dbReference type="SAM" id="SignalP"/>
    </source>
</evidence>
<keyword evidence="8" id="KW-0732">Signal</keyword>
<comment type="similarity">
    <text evidence="2">Belongs to the peptidase M13 family.</text>
</comment>
<protein>
    <submittedName>
        <fullName evidence="11">M13 family metallopeptidase</fullName>
        <ecNumber evidence="11">3.4.24.-</ecNumber>
    </submittedName>
</protein>
<dbReference type="InterPro" id="IPR018497">
    <property type="entry name" value="Peptidase_M13_C"/>
</dbReference>
<dbReference type="PANTHER" id="PTHR11733:SF167">
    <property type="entry name" value="FI17812P1-RELATED"/>
    <property type="match status" value="1"/>
</dbReference>
<keyword evidence="4" id="KW-0479">Metal-binding</keyword>
<dbReference type="RefSeq" id="WP_309483836.1">
    <property type="nucleotide sequence ID" value="NZ_CP133720.1"/>
</dbReference>
<keyword evidence="5 11" id="KW-0378">Hydrolase</keyword>
<evidence type="ECO:0000256" key="6">
    <source>
        <dbReference type="ARBA" id="ARBA00022833"/>
    </source>
</evidence>
<dbReference type="Pfam" id="PF05649">
    <property type="entry name" value="Peptidase_M13_N"/>
    <property type="match status" value="1"/>
</dbReference>
<evidence type="ECO:0000256" key="3">
    <source>
        <dbReference type="ARBA" id="ARBA00022670"/>
    </source>
</evidence>
<dbReference type="InterPro" id="IPR000718">
    <property type="entry name" value="Peptidase_M13"/>
</dbReference>
<dbReference type="SUPFAM" id="SSF55486">
    <property type="entry name" value="Metalloproteases ('zincins'), catalytic domain"/>
    <property type="match status" value="1"/>
</dbReference>
<keyword evidence="3" id="KW-0645">Protease</keyword>
<evidence type="ECO:0000313" key="11">
    <source>
        <dbReference type="EMBL" id="WMW82364.1"/>
    </source>
</evidence>
<dbReference type="PANTHER" id="PTHR11733">
    <property type="entry name" value="ZINC METALLOPROTEASE FAMILY M13 NEPRILYSIN-RELATED"/>
    <property type="match status" value="1"/>
</dbReference>
<dbReference type="GO" id="GO:0016787">
    <property type="term" value="F:hydrolase activity"/>
    <property type="evidence" value="ECO:0007669"/>
    <property type="project" value="UniProtKB-KW"/>
</dbReference>